<keyword evidence="2" id="KW-0472">Membrane</keyword>
<feature type="compositionally biased region" description="Polar residues" evidence="1">
    <location>
        <begin position="264"/>
        <end position="275"/>
    </location>
</feature>
<feature type="transmembrane region" description="Helical" evidence="2">
    <location>
        <begin position="92"/>
        <end position="112"/>
    </location>
</feature>
<dbReference type="WBParaSite" id="Minc3s00018g01182">
    <property type="protein sequence ID" value="Minc3s00018g01182"/>
    <property type="gene ID" value="Minc3s00018g01182"/>
</dbReference>
<feature type="compositionally biased region" description="Basic and acidic residues" evidence="1">
    <location>
        <begin position="280"/>
        <end position="298"/>
    </location>
</feature>
<feature type="compositionally biased region" description="Basic and acidic residues" evidence="1">
    <location>
        <begin position="184"/>
        <end position="217"/>
    </location>
</feature>
<feature type="region of interest" description="Disordered" evidence="1">
    <location>
        <begin position="141"/>
        <end position="217"/>
    </location>
</feature>
<feature type="compositionally biased region" description="Basic and acidic residues" evidence="1">
    <location>
        <begin position="374"/>
        <end position="388"/>
    </location>
</feature>
<dbReference type="Proteomes" id="UP000887563">
    <property type="component" value="Unplaced"/>
</dbReference>
<keyword evidence="2" id="KW-0812">Transmembrane</keyword>
<evidence type="ECO:0000256" key="1">
    <source>
        <dbReference type="SAM" id="MobiDB-lite"/>
    </source>
</evidence>
<sequence length="396" mass="46337">MFKWLIEATIKVVNIEQQQEGMTTTRDTSNYGTLIGHWVGKFSLSDTLYLRYPHNLGFFSLSIKPTRISHFSRYMTSQDDPQHVNWLRTLNWTRFAVIAVVYLIITLLFYLISRYLIRIRKRQEEDLALLEETIGLGKTNKEAEKRKKDEEEMKKRKREEEKKKREEEMMGRMKRMKKCPSSLSKEDSSTLEDNKEENTAIEVKGDGKKKMEGGGRKYLDEIQQKVKESLEKSLKIDDRVRMKTVKEETSQTSLASSVFSDSSLITSSTGNEDTQSSSITEKEETTEGTSKDETKEETTTNDTTSIDEEESYSSYSSSSETLSPENEEKDEEKEERGGKEERKKGKEEAKEEKKVKDEKEIFDDEDENYEEYEKEYKEDNNDEEKRVEEEEDNFSD</sequence>
<dbReference type="AlphaFoldDB" id="A0A914KKH2"/>
<feature type="compositionally biased region" description="Basic and acidic residues" evidence="1">
    <location>
        <begin position="141"/>
        <end position="171"/>
    </location>
</feature>
<organism evidence="3 4">
    <name type="scientific">Meloidogyne incognita</name>
    <name type="common">Southern root-knot nematode worm</name>
    <name type="synonym">Oxyuris incognita</name>
    <dbReference type="NCBI Taxonomy" id="6306"/>
    <lineage>
        <taxon>Eukaryota</taxon>
        <taxon>Metazoa</taxon>
        <taxon>Ecdysozoa</taxon>
        <taxon>Nematoda</taxon>
        <taxon>Chromadorea</taxon>
        <taxon>Rhabditida</taxon>
        <taxon>Tylenchina</taxon>
        <taxon>Tylenchomorpha</taxon>
        <taxon>Tylenchoidea</taxon>
        <taxon>Meloidogynidae</taxon>
        <taxon>Meloidogyninae</taxon>
        <taxon>Meloidogyne</taxon>
        <taxon>Meloidogyne incognita group</taxon>
    </lineage>
</organism>
<proteinExistence type="predicted"/>
<feature type="compositionally biased region" description="Acidic residues" evidence="1">
    <location>
        <begin position="360"/>
        <end position="373"/>
    </location>
</feature>
<protein>
    <submittedName>
        <fullName evidence="4">Uncharacterized protein</fullName>
    </submittedName>
</protein>
<feature type="compositionally biased region" description="Low complexity" evidence="1">
    <location>
        <begin position="253"/>
        <end position="263"/>
    </location>
</feature>
<feature type="compositionally biased region" description="Basic and acidic residues" evidence="1">
    <location>
        <begin position="229"/>
        <end position="249"/>
    </location>
</feature>
<evidence type="ECO:0000256" key="2">
    <source>
        <dbReference type="SAM" id="Phobius"/>
    </source>
</evidence>
<keyword evidence="3" id="KW-1185">Reference proteome</keyword>
<evidence type="ECO:0000313" key="4">
    <source>
        <dbReference type="WBParaSite" id="Minc3s00018g01182"/>
    </source>
</evidence>
<keyword evidence="2" id="KW-1133">Transmembrane helix</keyword>
<evidence type="ECO:0000313" key="3">
    <source>
        <dbReference type="Proteomes" id="UP000887563"/>
    </source>
</evidence>
<feature type="compositionally biased region" description="Basic and acidic residues" evidence="1">
    <location>
        <begin position="334"/>
        <end position="359"/>
    </location>
</feature>
<accession>A0A914KKH2</accession>
<feature type="region of interest" description="Disordered" evidence="1">
    <location>
        <begin position="229"/>
        <end position="396"/>
    </location>
</feature>
<name>A0A914KKH2_MELIC</name>
<feature type="compositionally biased region" description="Low complexity" evidence="1">
    <location>
        <begin position="312"/>
        <end position="324"/>
    </location>
</feature>
<reference evidence="4" key="1">
    <citation type="submission" date="2022-11" db="UniProtKB">
        <authorList>
            <consortium name="WormBaseParasite"/>
        </authorList>
    </citation>
    <scope>IDENTIFICATION</scope>
</reference>